<evidence type="ECO:0000313" key="4">
    <source>
        <dbReference type="Proteomes" id="UP000063964"/>
    </source>
</evidence>
<accession>A0A0X8JSB7</accession>
<dbReference type="InterPro" id="IPR004380">
    <property type="entry name" value="Asp_race"/>
</dbReference>
<evidence type="ECO:0000256" key="1">
    <source>
        <dbReference type="ARBA" id="ARBA00007847"/>
    </source>
</evidence>
<dbReference type="InterPro" id="IPR015942">
    <property type="entry name" value="Asp/Glu/hydantoin_racemase"/>
</dbReference>
<dbReference type="GO" id="GO:0047661">
    <property type="term" value="F:amino-acid racemase activity"/>
    <property type="evidence" value="ECO:0007669"/>
    <property type="project" value="InterPro"/>
</dbReference>
<dbReference type="Pfam" id="PF01177">
    <property type="entry name" value="Asp_Glu_race"/>
    <property type="match status" value="1"/>
</dbReference>
<sequence>MPMKRKVAGILGGMGPEATIDLMKRVLRATPAQDDRDHVHLLVDNNPQVPSRIQALLEKTGESPGPCLCDMARKLESWGADFLAMPCNTAHYYHKEIQEAVSIPVLNIISLSIEECLRRKPHLRHVGLLASTAVLNLNLYNEAFALHGVEVVVPAPPMQERVMAAIRQIKTGRYGGEIFAVLREATDSLLNAGAEIILVACTELSIVSEQLEASVPIMDAAQILAERIVREAKPVS</sequence>
<dbReference type="NCBIfam" id="TIGR00035">
    <property type="entry name" value="asp_race"/>
    <property type="match status" value="1"/>
</dbReference>
<dbReference type="EMBL" id="CP014230">
    <property type="protein sequence ID" value="AMD93983.1"/>
    <property type="molecule type" value="Genomic_DNA"/>
</dbReference>
<comment type="similarity">
    <text evidence="1">Belongs to the aspartate/glutamate racemases family.</text>
</comment>
<dbReference type="AlphaFoldDB" id="A0A0X8JSB7"/>
<dbReference type="Proteomes" id="UP000063964">
    <property type="component" value="Chromosome"/>
</dbReference>
<evidence type="ECO:0000313" key="3">
    <source>
        <dbReference type="EMBL" id="AMD93983.1"/>
    </source>
</evidence>
<dbReference type="OrthoDB" id="9803739at2"/>
<dbReference type="KEGG" id="doa:AXF15_02825"/>
<protein>
    <submittedName>
        <fullName evidence="3">Aspartate racemase</fullName>
    </submittedName>
</protein>
<name>A0A0X8JSB7_9BACT</name>
<evidence type="ECO:0000256" key="2">
    <source>
        <dbReference type="ARBA" id="ARBA00023235"/>
    </source>
</evidence>
<organism evidence="3 4">
    <name type="scientific">Desulfomicrobium orale DSM 12838</name>
    <dbReference type="NCBI Taxonomy" id="888061"/>
    <lineage>
        <taxon>Bacteria</taxon>
        <taxon>Pseudomonadati</taxon>
        <taxon>Thermodesulfobacteriota</taxon>
        <taxon>Desulfovibrionia</taxon>
        <taxon>Desulfovibrionales</taxon>
        <taxon>Desulfomicrobiaceae</taxon>
        <taxon>Desulfomicrobium</taxon>
    </lineage>
</organism>
<dbReference type="STRING" id="888061.AXF15_02825"/>
<proteinExistence type="inferred from homology"/>
<keyword evidence="2" id="KW-0413">Isomerase</keyword>
<dbReference type="PANTHER" id="PTHR21198">
    <property type="entry name" value="GLUTAMATE RACEMASE"/>
    <property type="match status" value="1"/>
</dbReference>
<dbReference type="InterPro" id="IPR018187">
    <property type="entry name" value="Asp/Glu_racemase_AS_1"/>
</dbReference>
<dbReference type="PANTHER" id="PTHR21198:SF7">
    <property type="entry name" value="ASPARTATE-GLUTAMATE RACEMASE FAMILY"/>
    <property type="match status" value="1"/>
</dbReference>
<dbReference type="SUPFAM" id="SSF53681">
    <property type="entry name" value="Aspartate/glutamate racemase"/>
    <property type="match status" value="2"/>
</dbReference>
<dbReference type="InterPro" id="IPR001920">
    <property type="entry name" value="Asp/Glu_race"/>
</dbReference>
<dbReference type="Gene3D" id="3.40.50.1860">
    <property type="match status" value="2"/>
</dbReference>
<gene>
    <name evidence="3" type="ORF">AXF15_02825</name>
</gene>
<keyword evidence="4" id="KW-1185">Reference proteome</keyword>
<reference evidence="4" key="1">
    <citation type="submission" date="2016-02" db="EMBL/GenBank/DDBJ databases">
        <authorList>
            <person name="Holder M.E."/>
            <person name="Ajami N.J."/>
            <person name="Petrosino J.F."/>
        </authorList>
    </citation>
    <scope>NUCLEOTIDE SEQUENCE [LARGE SCALE GENOMIC DNA]</scope>
    <source>
        <strain evidence="4">DSM 12838</strain>
    </source>
</reference>
<dbReference type="PROSITE" id="PS00923">
    <property type="entry name" value="ASP_GLU_RACEMASE_1"/>
    <property type="match status" value="1"/>
</dbReference>